<dbReference type="OrthoDB" id="9807403at2"/>
<dbReference type="HAMAP" id="MF_01161">
    <property type="entry name" value="tRNA_Ile_lys_synt"/>
    <property type="match status" value="1"/>
</dbReference>
<comment type="catalytic activity">
    <reaction evidence="7 8">
        <text>cytidine(34) in tRNA(Ile2) + L-lysine + ATP = lysidine(34) in tRNA(Ile2) + AMP + diphosphate + H(+)</text>
        <dbReference type="Rhea" id="RHEA:43744"/>
        <dbReference type="Rhea" id="RHEA-COMP:10625"/>
        <dbReference type="Rhea" id="RHEA-COMP:10670"/>
        <dbReference type="ChEBI" id="CHEBI:15378"/>
        <dbReference type="ChEBI" id="CHEBI:30616"/>
        <dbReference type="ChEBI" id="CHEBI:32551"/>
        <dbReference type="ChEBI" id="CHEBI:33019"/>
        <dbReference type="ChEBI" id="CHEBI:82748"/>
        <dbReference type="ChEBI" id="CHEBI:83665"/>
        <dbReference type="ChEBI" id="CHEBI:456215"/>
        <dbReference type="EC" id="6.3.4.19"/>
    </reaction>
</comment>
<dbReference type="EC" id="6.3.4.19" evidence="8"/>
<dbReference type="Gene3D" id="3.40.50.620">
    <property type="entry name" value="HUPs"/>
    <property type="match status" value="1"/>
</dbReference>
<dbReference type="NCBIfam" id="TIGR02433">
    <property type="entry name" value="lysidine_TilS_C"/>
    <property type="match status" value="1"/>
</dbReference>
<comment type="domain">
    <text evidence="8">The N-terminal region contains the highly conserved SGGXDS motif, predicted to be a P-loop motif involved in ATP binding.</text>
</comment>
<dbReference type="GO" id="GO:0032267">
    <property type="term" value="F:tRNA(Ile)-lysidine synthase activity"/>
    <property type="evidence" value="ECO:0007669"/>
    <property type="project" value="UniProtKB-EC"/>
</dbReference>
<dbReference type="GO" id="GO:0006400">
    <property type="term" value="P:tRNA modification"/>
    <property type="evidence" value="ECO:0007669"/>
    <property type="project" value="UniProtKB-UniRule"/>
</dbReference>
<feature type="domain" description="Lysidine-tRNA(Ile) synthetase C-terminal" evidence="9">
    <location>
        <begin position="362"/>
        <end position="435"/>
    </location>
</feature>
<dbReference type="GO" id="GO:0005524">
    <property type="term" value="F:ATP binding"/>
    <property type="evidence" value="ECO:0007669"/>
    <property type="project" value="UniProtKB-UniRule"/>
</dbReference>
<accession>A0A3E0WPV5</accession>
<dbReference type="InterPro" id="IPR012796">
    <property type="entry name" value="Lysidine-tRNA-synth_C"/>
</dbReference>
<evidence type="ECO:0000256" key="4">
    <source>
        <dbReference type="ARBA" id="ARBA00022694"/>
    </source>
</evidence>
<name>A0A3E0WPV5_9GAMM</name>
<keyword evidence="5 8" id="KW-0547">Nucleotide-binding</keyword>
<dbReference type="InterPro" id="IPR014729">
    <property type="entry name" value="Rossmann-like_a/b/a_fold"/>
</dbReference>
<dbReference type="Pfam" id="PF11734">
    <property type="entry name" value="TilS_C"/>
    <property type="match status" value="1"/>
</dbReference>
<gene>
    <name evidence="8" type="primary">tilS</name>
    <name evidence="10" type="ORF">CAL65_14265</name>
</gene>
<dbReference type="SMART" id="SM00977">
    <property type="entry name" value="TilS_C"/>
    <property type="match status" value="1"/>
</dbReference>
<feature type="binding site" evidence="8">
    <location>
        <begin position="27"/>
        <end position="32"/>
    </location>
    <ligand>
        <name>ATP</name>
        <dbReference type="ChEBI" id="CHEBI:30616"/>
    </ligand>
</feature>
<dbReference type="NCBIfam" id="TIGR02432">
    <property type="entry name" value="lysidine_TilS_N"/>
    <property type="match status" value="1"/>
</dbReference>
<dbReference type="PANTHER" id="PTHR43033:SF1">
    <property type="entry name" value="TRNA(ILE)-LYSIDINE SYNTHASE-RELATED"/>
    <property type="match status" value="1"/>
</dbReference>
<dbReference type="EMBL" id="NFZW01000014">
    <property type="protein sequence ID" value="RFA34858.1"/>
    <property type="molecule type" value="Genomic_DNA"/>
</dbReference>
<keyword evidence="4 8" id="KW-0819">tRNA processing</keyword>
<dbReference type="Pfam" id="PF09179">
    <property type="entry name" value="TilS"/>
    <property type="match status" value="1"/>
</dbReference>
<comment type="similarity">
    <text evidence="8">Belongs to the tRNA(Ile)-lysidine synthase family.</text>
</comment>
<keyword evidence="11" id="KW-1185">Reference proteome</keyword>
<dbReference type="SUPFAM" id="SSF56037">
    <property type="entry name" value="PheT/TilS domain"/>
    <property type="match status" value="1"/>
</dbReference>
<evidence type="ECO:0000256" key="1">
    <source>
        <dbReference type="ARBA" id="ARBA00004496"/>
    </source>
</evidence>
<evidence type="ECO:0000256" key="5">
    <source>
        <dbReference type="ARBA" id="ARBA00022741"/>
    </source>
</evidence>
<dbReference type="SUPFAM" id="SSF52402">
    <property type="entry name" value="Adenine nucleotide alpha hydrolases-like"/>
    <property type="match status" value="1"/>
</dbReference>
<dbReference type="GO" id="GO:0005737">
    <property type="term" value="C:cytoplasm"/>
    <property type="evidence" value="ECO:0007669"/>
    <property type="project" value="UniProtKB-SubCell"/>
</dbReference>
<evidence type="ECO:0000313" key="11">
    <source>
        <dbReference type="Proteomes" id="UP000256763"/>
    </source>
</evidence>
<protein>
    <recommendedName>
        <fullName evidence="8">tRNA(Ile)-lysidine synthase</fullName>
        <ecNumber evidence="8">6.3.4.19</ecNumber>
    </recommendedName>
    <alternativeName>
        <fullName evidence="8">tRNA(Ile)-2-lysyl-cytidine synthase</fullName>
    </alternativeName>
    <alternativeName>
        <fullName evidence="8">tRNA(Ile)-lysidine synthetase</fullName>
    </alternativeName>
</protein>
<dbReference type="InterPro" id="IPR011063">
    <property type="entry name" value="TilS/TtcA_N"/>
</dbReference>
<dbReference type="AlphaFoldDB" id="A0A3E0WPV5"/>
<keyword evidence="3 8" id="KW-0436">Ligase</keyword>
<dbReference type="InterPro" id="IPR012094">
    <property type="entry name" value="tRNA_Ile_lys_synt"/>
</dbReference>
<dbReference type="InterPro" id="IPR015262">
    <property type="entry name" value="tRNA_Ile_lys_synt_subst-bd"/>
</dbReference>
<dbReference type="SUPFAM" id="SSF82829">
    <property type="entry name" value="MesJ substrate recognition domain-like"/>
    <property type="match status" value="1"/>
</dbReference>
<dbReference type="PANTHER" id="PTHR43033">
    <property type="entry name" value="TRNA(ILE)-LYSIDINE SYNTHASE-RELATED"/>
    <property type="match status" value="1"/>
</dbReference>
<organism evidence="10 11">
    <name type="scientific">Alkalilimnicola ehrlichii</name>
    <dbReference type="NCBI Taxonomy" id="351052"/>
    <lineage>
        <taxon>Bacteria</taxon>
        <taxon>Pseudomonadati</taxon>
        <taxon>Pseudomonadota</taxon>
        <taxon>Gammaproteobacteria</taxon>
        <taxon>Chromatiales</taxon>
        <taxon>Ectothiorhodospiraceae</taxon>
        <taxon>Alkalilimnicola</taxon>
    </lineage>
</organism>
<dbReference type="Gene3D" id="1.20.59.20">
    <property type="match status" value="1"/>
</dbReference>
<proteinExistence type="inferred from homology"/>
<sequence length="439" mass="49253">MAAFTSAALQRTLQRYPLPHRYWVAFSGGRDSLALLHALSKLRPQLAPATIHAIHVDHGLQAVSAAWAEHAVTLCKALQVELTVRQVKVRPEPGEGVEAAARRVRYAVFQQVVEAGDCLLTAHHRDDQAETLLLRLLRGSGVHGLQGMPEERTLGAGRLLRPLLGFPRSALDSYVREQGLEWVEDPSNAELEADRNYLRHVVLPSMCKRWPATTQVLTATAGRMSEAAELLDELAQQDWQVVRAGDRLVVEQLRRLTDARQRNLLRYWIRRRGLLPPTHARLASGLEALLTAGEDRQPILEWGGGAVRRYRQHLYLTPPLSPPPKGEYRWDLCEELVVSGMGRLQAMLGVGGLRIDLQGKRLCVRFRRGGERCRLAGEGHSRSLKKLLQASALPPWQRERLPLLYLDDTLIAIGDCWICEGFQASPEKDGIHLRWDPEG</sequence>
<dbReference type="CDD" id="cd01992">
    <property type="entry name" value="TilS_N"/>
    <property type="match status" value="1"/>
</dbReference>
<evidence type="ECO:0000256" key="8">
    <source>
        <dbReference type="HAMAP-Rule" id="MF_01161"/>
    </source>
</evidence>
<evidence type="ECO:0000256" key="2">
    <source>
        <dbReference type="ARBA" id="ARBA00022490"/>
    </source>
</evidence>
<comment type="caution">
    <text evidence="10">The sequence shown here is derived from an EMBL/GenBank/DDBJ whole genome shotgun (WGS) entry which is preliminary data.</text>
</comment>
<dbReference type="Proteomes" id="UP000256763">
    <property type="component" value="Unassembled WGS sequence"/>
</dbReference>
<dbReference type="RefSeq" id="WP_116302708.1">
    <property type="nucleotide sequence ID" value="NZ_NFZV01000013.1"/>
</dbReference>
<keyword evidence="6 8" id="KW-0067">ATP-binding</keyword>
<evidence type="ECO:0000256" key="7">
    <source>
        <dbReference type="ARBA" id="ARBA00048539"/>
    </source>
</evidence>
<evidence type="ECO:0000259" key="9">
    <source>
        <dbReference type="SMART" id="SM00977"/>
    </source>
</evidence>
<comment type="function">
    <text evidence="8">Ligates lysine onto the cytidine present at position 34 of the AUA codon-specific tRNA(Ile) that contains the anticodon CAU, in an ATP-dependent manner. Cytidine is converted to lysidine, thus changing the amino acid specificity of the tRNA from methionine to isoleucine.</text>
</comment>
<evidence type="ECO:0000256" key="3">
    <source>
        <dbReference type="ARBA" id="ARBA00022598"/>
    </source>
</evidence>
<reference evidence="11" key="1">
    <citation type="submission" date="2017-05" db="EMBL/GenBank/DDBJ databases">
        <authorList>
            <person name="Sharma S."/>
            <person name="Sidhu C."/>
            <person name="Pinnaka A.K."/>
        </authorList>
    </citation>
    <scope>NUCLEOTIDE SEQUENCE [LARGE SCALE GENOMIC DNA]</scope>
    <source>
        <strain evidence="11">AK93</strain>
    </source>
</reference>
<evidence type="ECO:0000313" key="10">
    <source>
        <dbReference type="EMBL" id="RFA34858.1"/>
    </source>
</evidence>
<dbReference type="Pfam" id="PF01171">
    <property type="entry name" value="ATP_bind_3"/>
    <property type="match status" value="1"/>
</dbReference>
<comment type="subcellular location">
    <subcellularLocation>
        <location evidence="1 8">Cytoplasm</location>
    </subcellularLocation>
</comment>
<dbReference type="InterPro" id="IPR012795">
    <property type="entry name" value="tRNA_Ile_lys_synt_N"/>
</dbReference>
<evidence type="ECO:0000256" key="6">
    <source>
        <dbReference type="ARBA" id="ARBA00022840"/>
    </source>
</evidence>
<keyword evidence="2 8" id="KW-0963">Cytoplasm</keyword>